<keyword evidence="3" id="KW-1185">Reference proteome</keyword>
<gene>
    <name evidence="2" type="ORF">SU86_008930</name>
</gene>
<accession>A0A3G1B4D8</accession>
<dbReference type="EMBL" id="CP011097">
    <property type="protein sequence ID" value="AJZ76456.2"/>
    <property type="molecule type" value="Genomic_DNA"/>
</dbReference>
<protein>
    <recommendedName>
        <fullName evidence="4">Peptidase</fullName>
    </recommendedName>
</protein>
<dbReference type="Proteomes" id="UP000266745">
    <property type="component" value="Chromosome"/>
</dbReference>
<proteinExistence type="predicted"/>
<dbReference type="STRING" id="1603555.SU86_008930"/>
<organism evidence="2 3">
    <name type="scientific">Candidatus Nitrosotenuis cloacae</name>
    <dbReference type="NCBI Taxonomy" id="1603555"/>
    <lineage>
        <taxon>Archaea</taxon>
        <taxon>Nitrososphaerota</taxon>
        <taxon>Candidatus Nitrosotenuis</taxon>
    </lineage>
</organism>
<evidence type="ECO:0000313" key="2">
    <source>
        <dbReference type="EMBL" id="AJZ76456.2"/>
    </source>
</evidence>
<dbReference type="AlphaFoldDB" id="A0A3G1B4D8"/>
<dbReference type="RefSeq" id="WP_048187229.1">
    <property type="nucleotide sequence ID" value="NZ_CP011097.1"/>
</dbReference>
<sequence length="572" mass="64959">MKPRIILLLTVIALITFYTQPSFGHGVGGETLPPVLIDGKNATLSLNINPPIFDSTTGEYEILIRLYDANTQEVIPHVTYLVELSKDGKQLLRERFHDDSSNLSIKVIPKNGPIKIQGNNFGELGWMKNTDLFPLKIEGPIFLSGGLYKFHIEILTVNADSNVLKNPVKYDASISLAQKTIHQVSYEKKNYDIGVMTYYDVIQDFEFDEPSRTITFSMPYEWSQKNIEQTNVIHQELHIPKTFPELLVTRYDGLVNGIPILEHAITIDDYTTDSRIVHVVLNQKELFSMVDSIQDKSKIDFTITPSKMEKFPLNAFTHNAIFQVGLSWEPTPIMPDQNTRFFVDITRYFAPKIQEDAKFDLVIKQRGSELYRKSVTGLIGAQEKTNYYDYTFSEKNLGPVIISIEGINGEKLSSVDYVIVVSPKETKKTFPIRIPSTTQDRTQGNYFVDLTWIPENLQPGETEFIFTIYDRNLQPVPKAEYDFTILQNGQALYKNSGMAQAGGSFEDVIFFESNKGPITLQIENINQSDESIEIPIMVTPEFPLGLSLVLGTLFAIVIILYHKTGQILRHPF</sequence>
<evidence type="ECO:0000256" key="1">
    <source>
        <dbReference type="SAM" id="Phobius"/>
    </source>
</evidence>
<evidence type="ECO:0000313" key="3">
    <source>
        <dbReference type="Proteomes" id="UP000266745"/>
    </source>
</evidence>
<dbReference type="KEGG" id="tah:SU86_008930"/>
<dbReference type="GeneID" id="24874685"/>
<keyword evidence="1" id="KW-1133">Transmembrane helix</keyword>
<keyword evidence="1" id="KW-0812">Transmembrane</keyword>
<name>A0A3G1B4D8_9ARCH</name>
<keyword evidence="1" id="KW-0472">Membrane</keyword>
<feature type="transmembrane region" description="Helical" evidence="1">
    <location>
        <begin position="542"/>
        <end position="561"/>
    </location>
</feature>
<dbReference type="OrthoDB" id="3172at2157"/>
<evidence type="ECO:0008006" key="4">
    <source>
        <dbReference type="Google" id="ProtNLM"/>
    </source>
</evidence>
<reference evidence="2 3" key="1">
    <citation type="journal article" date="2016" name="Sci. Rep.">
        <title>A novel ammonia-oxidizing archaeon from wastewater treatment plant: Its enrichment, physiological and genomic characteristics.</title>
        <authorList>
            <person name="Li Y."/>
            <person name="Ding K."/>
            <person name="Wen X."/>
            <person name="Zhang B."/>
            <person name="Shen B."/>
            <person name="Yang Y."/>
        </authorList>
    </citation>
    <scope>NUCLEOTIDE SEQUENCE [LARGE SCALE GENOMIC DNA]</scope>
    <source>
        <strain evidence="2 3">SAT1</strain>
    </source>
</reference>